<accession>A0A4R3Q2X0</accession>
<organism evidence="1 2">
    <name type="scientific">Rhizobium sullae</name>
    <name type="common">Rhizobium hedysari</name>
    <dbReference type="NCBI Taxonomy" id="50338"/>
    <lineage>
        <taxon>Bacteria</taxon>
        <taxon>Pseudomonadati</taxon>
        <taxon>Pseudomonadota</taxon>
        <taxon>Alphaproteobacteria</taxon>
        <taxon>Hyphomicrobiales</taxon>
        <taxon>Rhizobiaceae</taxon>
        <taxon>Rhizobium/Agrobacterium group</taxon>
        <taxon>Rhizobium</taxon>
    </lineage>
</organism>
<protein>
    <submittedName>
        <fullName evidence="1">Uncharacterized protein</fullName>
    </submittedName>
</protein>
<sequence length="50" mass="5139">MNRQQGAESIDVRHSAGQVLAVNAAVVIAASLSIGRPSTTPISMGGPREH</sequence>
<evidence type="ECO:0000313" key="2">
    <source>
        <dbReference type="Proteomes" id="UP000294576"/>
    </source>
</evidence>
<comment type="caution">
    <text evidence="1">The sequence shown here is derived from an EMBL/GenBank/DDBJ whole genome shotgun (WGS) entry which is preliminary data.</text>
</comment>
<dbReference type="Proteomes" id="UP000294576">
    <property type="component" value="Unassembled WGS sequence"/>
</dbReference>
<evidence type="ECO:0000313" key="1">
    <source>
        <dbReference type="EMBL" id="TCU13492.1"/>
    </source>
</evidence>
<reference evidence="1 2" key="1">
    <citation type="submission" date="2019-03" db="EMBL/GenBank/DDBJ databases">
        <title>Genomic Encyclopedia of Type Strains, Phase IV (KMG-V): Genome sequencing to study the core and pangenomes of soil and plant-associated prokaryotes.</title>
        <authorList>
            <person name="Whitman W."/>
        </authorList>
    </citation>
    <scope>NUCLEOTIDE SEQUENCE [LARGE SCALE GENOMIC DNA]</scope>
    <source>
        <strain evidence="1 2">Hc14</strain>
    </source>
</reference>
<dbReference type="EMBL" id="SMBH01000012">
    <property type="protein sequence ID" value="TCU13492.1"/>
    <property type="molecule type" value="Genomic_DNA"/>
</dbReference>
<proteinExistence type="predicted"/>
<dbReference type="AlphaFoldDB" id="A0A4R3Q2X0"/>
<name>A0A4R3Q2X0_RHISU</name>
<gene>
    <name evidence="1" type="ORF">EV132_112191</name>
</gene>